<organism evidence="3 4">
    <name type="scientific">Thalassoglobus neptunius</name>
    <dbReference type="NCBI Taxonomy" id="1938619"/>
    <lineage>
        <taxon>Bacteria</taxon>
        <taxon>Pseudomonadati</taxon>
        <taxon>Planctomycetota</taxon>
        <taxon>Planctomycetia</taxon>
        <taxon>Planctomycetales</taxon>
        <taxon>Planctomycetaceae</taxon>
        <taxon>Thalassoglobus</taxon>
    </lineage>
</organism>
<evidence type="ECO:0000313" key="3">
    <source>
        <dbReference type="EMBL" id="TWT57592.1"/>
    </source>
</evidence>
<accession>A0A5C5X6G1</accession>
<dbReference type="Gene3D" id="2.50.20.10">
    <property type="entry name" value="Lipoprotein localisation LolA/LolB/LppX"/>
    <property type="match status" value="1"/>
</dbReference>
<feature type="region of interest" description="Disordered" evidence="1">
    <location>
        <begin position="28"/>
        <end position="50"/>
    </location>
</feature>
<dbReference type="EMBL" id="SIHI01000001">
    <property type="protein sequence ID" value="TWT57592.1"/>
    <property type="molecule type" value="Genomic_DNA"/>
</dbReference>
<reference evidence="3 4" key="1">
    <citation type="submission" date="2019-02" db="EMBL/GenBank/DDBJ databases">
        <title>Deep-cultivation of Planctomycetes and their phenomic and genomic characterization uncovers novel biology.</title>
        <authorList>
            <person name="Wiegand S."/>
            <person name="Jogler M."/>
            <person name="Boedeker C."/>
            <person name="Pinto D."/>
            <person name="Vollmers J."/>
            <person name="Rivas-Marin E."/>
            <person name="Kohn T."/>
            <person name="Peeters S.H."/>
            <person name="Heuer A."/>
            <person name="Rast P."/>
            <person name="Oberbeckmann S."/>
            <person name="Bunk B."/>
            <person name="Jeske O."/>
            <person name="Meyerdierks A."/>
            <person name="Storesund J.E."/>
            <person name="Kallscheuer N."/>
            <person name="Luecker S."/>
            <person name="Lage O.M."/>
            <person name="Pohl T."/>
            <person name="Merkel B.J."/>
            <person name="Hornburger P."/>
            <person name="Mueller R.-W."/>
            <person name="Bruemmer F."/>
            <person name="Labrenz M."/>
            <person name="Spormann A.M."/>
            <person name="Op Den Camp H."/>
            <person name="Overmann J."/>
            <person name="Amann R."/>
            <person name="Jetten M.S.M."/>
            <person name="Mascher T."/>
            <person name="Medema M.H."/>
            <person name="Devos D.P."/>
            <person name="Kaster A.-K."/>
            <person name="Ovreas L."/>
            <person name="Rohde M."/>
            <person name="Galperin M.Y."/>
            <person name="Jogler C."/>
        </authorList>
    </citation>
    <scope>NUCLEOTIDE SEQUENCE [LARGE SCALE GENOMIC DNA]</scope>
    <source>
        <strain evidence="3 4">KOR42</strain>
    </source>
</reference>
<evidence type="ECO:0000256" key="1">
    <source>
        <dbReference type="SAM" id="MobiDB-lite"/>
    </source>
</evidence>
<name>A0A5C5X6G1_9PLAN</name>
<dbReference type="AlphaFoldDB" id="A0A5C5X6G1"/>
<proteinExistence type="predicted"/>
<dbReference type="CDD" id="cd16325">
    <property type="entry name" value="LolA"/>
    <property type="match status" value="1"/>
</dbReference>
<sequence length="326" mass="37019" precursor="true">MTLPGSQFRIHLKSLAVLSTLLVSPAFGQETPGRTDPRQGPNPQSGGQPAQIYLKTPEEMNPVLQTWEQKTAGIKSLKGQFVRYTYDYVFHTEKRAVGQYWFGAPDKARMDFHPDPQIVEYSKKLPAGQKLTHEVSGTTFEVMADELKSWICTGEEILELDHEPKTYSKMEIPAEYRGQRITDGPMPFLFGMKADSVKQRYAMTFGKKHDMESQVHIVAIPMVAALRREFSRAEIMLNPKTFMPQAVKLWDPSGNQETTYIFHEPEPLNLIENNFKAPWSVTLLPPWKKIADIKADPDQLPMQEQRNAIAPGIFRTSEAESGPRVK</sequence>
<keyword evidence="2" id="KW-0732">Signal</keyword>
<evidence type="ECO:0000313" key="4">
    <source>
        <dbReference type="Proteomes" id="UP000317243"/>
    </source>
</evidence>
<keyword evidence="4" id="KW-1185">Reference proteome</keyword>
<comment type="caution">
    <text evidence="3">The sequence shown here is derived from an EMBL/GenBank/DDBJ whole genome shotgun (WGS) entry which is preliminary data.</text>
</comment>
<gene>
    <name evidence="3" type="ORF">KOR42_09540</name>
</gene>
<feature type="signal peptide" evidence="2">
    <location>
        <begin position="1"/>
        <end position="28"/>
    </location>
</feature>
<dbReference type="Proteomes" id="UP000317243">
    <property type="component" value="Unassembled WGS sequence"/>
</dbReference>
<feature type="chain" id="PRO_5023145169" evidence="2">
    <location>
        <begin position="29"/>
        <end position="326"/>
    </location>
</feature>
<evidence type="ECO:0000256" key="2">
    <source>
        <dbReference type="SAM" id="SignalP"/>
    </source>
</evidence>
<protein>
    <submittedName>
        <fullName evidence="3">Uncharacterized protein</fullName>
    </submittedName>
</protein>
<dbReference type="InterPro" id="IPR004564">
    <property type="entry name" value="OM_lipoprot_carrier_LolA-like"/>
</dbReference>
<dbReference type="RefSeq" id="WP_146507409.1">
    <property type="nucleotide sequence ID" value="NZ_SIHI01000001.1"/>
</dbReference>
<dbReference type="OrthoDB" id="243478at2"/>